<dbReference type="PANTHER" id="PTHR33281:SF19">
    <property type="entry name" value="VOLTAGE-DEPENDENT ANION CHANNEL-FORMING PROTEIN YNEE"/>
    <property type="match status" value="1"/>
</dbReference>
<evidence type="ECO:0000256" key="3">
    <source>
        <dbReference type="ARBA" id="ARBA00022475"/>
    </source>
</evidence>
<keyword evidence="2" id="KW-0813">Transport</keyword>
<dbReference type="AlphaFoldDB" id="U7Q931"/>
<proteinExistence type="inferred from homology"/>
<evidence type="ECO:0000256" key="6">
    <source>
        <dbReference type="ARBA" id="ARBA00023065"/>
    </source>
</evidence>
<evidence type="ECO:0000256" key="2">
    <source>
        <dbReference type="ARBA" id="ARBA00022448"/>
    </source>
</evidence>
<dbReference type="GO" id="GO:0005886">
    <property type="term" value="C:plasma membrane"/>
    <property type="evidence" value="ECO:0007669"/>
    <property type="project" value="UniProtKB-SubCell"/>
</dbReference>
<keyword evidence="6" id="KW-0406">Ion transport</keyword>
<reference evidence="9 10" key="1">
    <citation type="journal article" date="2013" name="Front. Microbiol.">
        <title>Comparative genomic analyses of the cyanobacterium, Lyngbya aestuarii BL J, a powerful hydrogen producer.</title>
        <authorList>
            <person name="Kothari A."/>
            <person name="Vaughn M."/>
            <person name="Garcia-Pichel F."/>
        </authorList>
    </citation>
    <scope>NUCLEOTIDE SEQUENCE [LARGE SCALE GENOMIC DNA]</scope>
    <source>
        <strain evidence="9 10">BL J</strain>
    </source>
</reference>
<comment type="similarity">
    <text evidence="8">Belongs to the anion channel-forming bestrophin (TC 1.A.46) family.</text>
</comment>
<dbReference type="Pfam" id="PF25539">
    <property type="entry name" value="Bestrophin_2"/>
    <property type="match status" value="1"/>
</dbReference>
<keyword evidence="10" id="KW-1185">Reference proteome</keyword>
<sequence length="222" mass="25754">SSDLGRILARNIYFFIPTKTDKDRETKLDYIKLVGTLVWAIKVHVRKEDLETELKNLLTPNQFIELQQIQQRPLRIANWLADYLIRMYEQNLINYRFLIELNQSMDRILEAMIACDRIASTPLPKAYSIHLKHLLLIYCLSVPFTFVEELNWLTVPAVGVITFSLLGIEEIGLEIENPFGNDPNDLPLEKFCYILQSDIAELIEYESQSSFDQIINESSGKV</sequence>
<accession>U7Q931</accession>
<evidence type="ECO:0000256" key="4">
    <source>
        <dbReference type="ARBA" id="ARBA00022692"/>
    </source>
</evidence>
<dbReference type="Proteomes" id="UP000017127">
    <property type="component" value="Unassembled WGS sequence"/>
</dbReference>
<name>U7Q931_9CYAN</name>
<comment type="caution">
    <text evidence="9">The sequence shown here is derived from an EMBL/GenBank/DDBJ whole genome shotgun (WGS) entry which is preliminary data.</text>
</comment>
<evidence type="ECO:0000313" key="10">
    <source>
        <dbReference type="Proteomes" id="UP000017127"/>
    </source>
</evidence>
<protein>
    <submittedName>
        <fullName evidence="9">Bestrophin, RFP-TM, chloride channel family protein</fullName>
    </submittedName>
</protein>
<dbReference type="EMBL" id="AUZM01000259">
    <property type="protein sequence ID" value="ERT03707.1"/>
    <property type="molecule type" value="Genomic_DNA"/>
</dbReference>
<dbReference type="OrthoDB" id="445589at2"/>
<keyword evidence="5" id="KW-1133">Transmembrane helix</keyword>
<evidence type="ECO:0000256" key="1">
    <source>
        <dbReference type="ARBA" id="ARBA00004651"/>
    </source>
</evidence>
<feature type="non-terminal residue" evidence="9">
    <location>
        <position position="1"/>
    </location>
</feature>
<dbReference type="PANTHER" id="PTHR33281">
    <property type="entry name" value="UPF0187 PROTEIN YNEE"/>
    <property type="match status" value="1"/>
</dbReference>
<evidence type="ECO:0000256" key="8">
    <source>
        <dbReference type="ARBA" id="ARBA00034708"/>
    </source>
</evidence>
<keyword evidence="3" id="KW-1003">Cell membrane</keyword>
<keyword evidence="7" id="KW-0472">Membrane</keyword>
<evidence type="ECO:0000256" key="5">
    <source>
        <dbReference type="ARBA" id="ARBA00022989"/>
    </source>
</evidence>
<evidence type="ECO:0000256" key="7">
    <source>
        <dbReference type="ARBA" id="ARBA00023136"/>
    </source>
</evidence>
<gene>
    <name evidence="9" type="ORF">M595_6353</name>
</gene>
<comment type="subcellular location">
    <subcellularLocation>
        <location evidence="1">Cell membrane</location>
        <topology evidence="1">Multi-pass membrane protein</topology>
    </subcellularLocation>
</comment>
<organism evidence="9 10">
    <name type="scientific">Lyngbya aestuarii BL J</name>
    <dbReference type="NCBI Taxonomy" id="1348334"/>
    <lineage>
        <taxon>Bacteria</taxon>
        <taxon>Bacillati</taxon>
        <taxon>Cyanobacteriota</taxon>
        <taxon>Cyanophyceae</taxon>
        <taxon>Oscillatoriophycideae</taxon>
        <taxon>Oscillatoriales</taxon>
        <taxon>Microcoleaceae</taxon>
        <taxon>Lyngbya</taxon>
    </lineage>
</organism>
<dbReference type="RefSeq" id="WP_023069911.1">
    <property type="nucleotide sequence ID" value="NZ_AUZM01000259.1"/>
</dbReference>
<evidence type="ECO:0000313" key="9">
    <source>
        <dbReference type="EMBL" id="ERT03707.1"/>
    </source>
</evidence>
<dbReference type="InterPro" id="IPR044669">
    <property type="entry name" value="YneE/VCCN1/2-like"/>
</dbReference>
<keyword evidence="4" id="KW-0812">Transmembrane</keyword>
<dbReference type="GO" id="GO:0005254">
    <property type="term" value="F:chloride channel activity"/>
    <property type="evidence" value="ECO:0007669"/>
    <property type="project" value="InterPro"/>
</dbReference>